<sequence>MEEEQGAVGTGAAVVSKKKHEEKYRKKDPKSWENISKAIATMEDMNKLSYIEQKYQQLYNDVRRLTLTNQQLTRQNTAVQKERDHNQAELTKSIVARARLENLCRELQKQNKQIKEENIAKIKEEEERRKEVSLKFADKLSDINNMMDENKEKSDKLREENLKMTAKLADLYNQFQKREEDISKMSHQLELERQFSQATLAKMELEIKAEKEMHAKEQALMKSNLEKSEANCCVLLETVKGLQDHIDVYKNQYEDFETTMSKSAKVFDNFKFEIANMTKQVAVLEQEAQSWKNKFHDSMKALVEMSELKKNQELYVQSLDKKNDQLHKLCRQLQVDRGNYLKLLKSHGIEPTTTLSPKEEETPKTKPSPKMTKKEKELQILKDNLKAVQDELSRLSFEEAEKSEDASKIDDVENGNETVEGAKCTDVQNVEEKNVVCAIARRNKGHLMALFVGVKAHWQGVTILIPLLIWVNLTVLTSTSEEQVLGRELLVFSSRQKYDEVHQCVSIYNDIWYVLVLGTNWALTNLFLMLRTIEDDRPKRPDSKLN</sequence>
<dbReference type="GO" id="GO:0019905">
    <property type="term" value="F:syntaxin binding"/>
    <property type="evidence" value="ECO:0007669"/>
    <property type="project" value="InterPro"/>
</dbReference>
<evidence type="ECO:0000313" key="4">
    <source>
        <dbReference type="EMBL" id="KAH0814752.1"/>
    </source>
</evidence>
<dbReference type="PANTHER" id="PTHR16127">
    <property type="entry name" value="TAXILIN"/>
    <property type="match status" value="1"/>
</dbReference>
<dbReference type="AlphaFoldDB" id="A0A8J6HI37"/>
<keyword evidence="5" id="KW-1185">Reference proteome</keyword>
<accession>A0A8J6HI37</accession>
<reference evidence="4" key="1">
    <citation type="journal article" date="2020" name="J Insects Food Feed">
        <title>The yellow mealworm (Tenebrio molitor) genome: a resource for the emerging insects as food and feed industry.</title>
        <authorList>
            <person name="Eriksson T."/>
            <person name="Andere A."/>
            <person name="Kelstrup H."/>
            <person name="Emery V."/>
            <person name="Picard C."/>
        </authorList>
    </citation>
    <scope>NUCLEOTIDE SEQUENCE</scope>
    <source>
        <strain evidence="4">Stoneville</strain>
        <tissue evidence="4">Whole head</tissue>
    </source>
</reference>
<evidence type="ECO:0000256" key="1">
    <source>
        <dbReference type="ARBA" id="ARBA00009550"/>
    </source>
</evidence>
<evidence type="ECO:0000256" key="2">
    <source>
        <dbReference type="SAM" id="Coils"/>
    </source>
</evidence>
<dbReference type="Pfam" id="PF09728">
    <property type="entry name" value="Taxilin"/>
    <property type="match status" value="1"/>
</dbReference>
<feature type="compositionally biased region" description="Basic and acidic residues" evidence="3">
    <location>
        <begin position="19"/>
        <end position="30"/>
    </location>
</feature>
<protein>
    <submittedName>
        <fullName evidence="4">Uncharacterized protein</fullName>
    </submittedName>
</protein>
<feature type="region of interest" description="Disordered" evidence="3">
    <location>
        <begin position="349"/>
        <end position="375"/>
    </location>
</feature>
<gene>
    <name evidence="4" type="ORF">GEV33_008038</name>
</gene>
<proteinExistence type="inferred from homology"/>
<feature type="coiled-coil region" evidence="2">
    <location>
        <begin position="55"/>
        <end position="174"/>
    </location>
</feature>
<dbReference type="EMBL" id="JABDTM020023972">
    <property type="protein sequence ID" value="KAH0814752.1"/>
    <property type="molecule type" value="Genomic_DNA"/>
</dbReference>
<comment type="similarity">
    <text evidence="1">Belongs to the taxilin family.</text>
</comment>
<comment type="caution">
    <text evidence="4">The sequence shown here is derived from an EMBL/GenBank/DDBJ whole genome shotgun (WGS) entry which is preliminary data.</text>
</comment>
<name>A0A8J6HI37_TENMO</name>
<dbReference type="InterPro" id="IPR026183">
    <property type="entry name" value="Taxilin_fam"/>
</dbReference>
<dbReference type="Proteomes" id="UP000719412">
    <property type="component" value="Unassembled WGS sequence"/>
</dbReference>
<dbReference type="PANTHER" id="PTHR16127:SF13">
    <property type="entry name" value="GH01188P"/>
    <property type="match status" value="1"/>
</dbReference>
<evidence type="ECO:0000256" key="3">
    <source>
        <dbReference type="SAM" id="MobiDB-lite"/>
    </source>
</evidence>
<evidence type="ECO:0000313" key="5">
    <source>
        <dbReference type="Proteomes" id="UP000719412"/>
    </source>
</evidence>
<reference evidence="4" key="2">
    <citation type="submission" date="2021-08" db="EMBL/GenBank/DDBJ databases">
        <authorList>
            <person name="Eriksson T."/>
        </authorList>
    </citation>
    <scope>NUCLEOTIDE SEQUENCE</scope>
    <source>
        <strain evidence="4">Stoneville</strain>
        <tissue evidence="4">Whole head</tissue>
    </source>
</reference>
<feature type="region of interest" description="Disordered" evidence="3">
    <location>
        <begin position="1"/>
        <end position="30"/>
    </location>
</feature>
<feature type="coiled-coil region" evidence="2">
    <location>
        <begin position="200"/>
        <end position="336"/>
    </location>
</feature>
<keyword evidence="2" id="KW-0175">Coiled coil</keyword>
<organism evidence="4 5">
    <name type="scientific">Tenebrio molitor</name>
    <name type="common">Yellow mealworm beetle</name>
    <dbReference type="NCBI Taxonomy" id="7067"/>
    <lineage>
        <taxon>Eukaryota</taxon>
        <taxon>Metazoa</taxon>
        <taxon>Ecdysozoa</taxon>
        <taxon>Arthropoda</taxon>
        <taxon>Hexapoda</taxon>
        <taxon>Insecta</taxon>
        <taxon>Pterygota</taxon>
        <taxon>Neoptera</taxon>
        <taxon>Endopterygota</taxon>
        <taxon>Coleoptera</taxon>
        <taxon>Polyphaga</taxon>
        <taxon>Cucujiformia</taxon>
        <taxon>Tenebrionidae</taxon>
        <taxon>Tenebrio</taxon>
    </lineage>
</organism>